<evidence type="ECO:0000313" key="5">
    <source>
        <dbReference type="EMBL" id="QGZ34972.1"/>
    </source>
</evidence>
<dbReference type="Pfam" id="PF13193">
    <property type="entry name" value="AMP-binding_C"/>
    <property type="match status" value="1"/>
</dbReference>
<dbReference type="PANTHER" id="PTHR43201:SF5">
    <property type="entry name" value="MEDIUM-CHAIN ACYL-COA LIGASE ACSF2, MITOCHONDRIAL"/>
    <property type="match status" value="1"/>
</dbReference>
<dbReference type="GO" id="GO:0031956">
    <property type="term" value="F:medium-chain fatty acid-CoA ligase activity"/>
    <property type="evidence" value="ECO:0007669"/>
    <property type="project" value="TreeGrafter"/>
</dbReference>
<proteinExistence type="inferred from homology"/>
<feature type="domain" description="AMP-binding enzyme C-terminal" evidence="4">
    <location>
        <begin position="395"/>
        <end position="469"/>
    </location>
</feature>
<dbReference type="AlphaFoldDB" id="A0A857C8Z0"/>
<accession>A0A857C8Z0</accession>
<dbReference type="InterPro" id="IPR000873">
    <property type="entry name" value="AMP-dep_synth/lig_dom"/>
</dbReference>
<dbReference type="InterPro" id="IPR045851">
    <property type="entry name" value="AMP-bd_C_sf"/>
</dbReference>
<dbReference type="EMBL" id="CP046908">
    <property type="protein sequence ID" value="QGZ34972.1"/>
    <property type="molecule type" value="Genomic_DNA"/>
</dbReference>
<evidence type="ECO:0000259" key="3">
    <source>
        <dbReference type="Pfam" id="PF00501"/>
    </source>
</evidence>
<evidence type="ECO:0000256" key="2">
    <source>
        <dbReference type="ARBA" id="ARBA00022598"/>
    </source>
</evidence>
<dbReference type="InterPro" id="IPR042099">
    <property type="entry name" value="ANL_N_sf"/>
</dbReference>
<dbReference type="GO" id="GO:0006631">
    <property type="term" value="P:fatty acid metabolic process"/>
    <property type="evidence" value="ECO:0007669"/>
    <property type="project" value="TreeGrafter"/>
</dbReference>
<dbReference type="Gene3D" id="3.30.300.30">
    <property type="match status" value="1"/>
</dbReference>
<dbReference type="PANTHER" id="PTHR43201">
    <property type="entry name" value="ACYL-COA SYNTHETASE"/>
    <property type="match status" value="1"/>
</dbReference>
<reference evidence="5 6" key="1">
    <citation type="submission" date="2019-12" db="EMBL/GenBank/DDBJ databases">
        <title>The genome of Stappia indica PHM037.</title>
        <authorList>
            <person name="Kacar D."/>
            <person name="Galan B."/>
            <person name="Canedo L."/>
            <person name="Rodriguez P."/>
            <person name="de la Calle F."/>
            <person name="Garcia J.L."/>
        </authorList>
    </citation>
    <scope>NUCLEOTIDE SEQUENCE [LARGE SCALE GENOMIC DNA]</scope>
    <source>
        <strain evidence="5 6">PHM037</strain>
    </source>
</reference>
<sequence>MRSSPGNRHPAPAMSYVGATLDLLAGREPDRVALSDGRHTLTRAELLGHVEACEVLLAHRGAPYRVLVSTGTAVAALCRLLAAARSGRAAVVVDPVHLERHGERLRRSLAPLFSDWNETSPRAAMRTEAAALPRKPEPDTPFYIGLTSGSTGHPKAFQRSHRSWTESFRLADEAFGLGADERVLVPGGLGHSLHLFGAIHALHRGWRVDVVRSFQPAAVLRRMQEAASTVLVTTPTQLRLLAIAGDREELRLGALRRILISGAKWHARDRALVAAVFPQAECHEFYGTSETSFISHRGPADSLGEGVGRPFPGVEVEVRGPEGCALGPGGEGEIWVRSPLLFDSYVMGDEPMTRAAAGWLTVGDRGHLDDEGRIFLAGRGGRMIVTSGLNVFAEEIEAALLEHPGVAQAAVFGVPDILRGARIVAALQPAGRAPEQADLRRHCLARLERAKVPRHFHFADHWPLTPGGKPDLPALEAWVREQEEADAGVSGRREA</sequence>
<evidence type="ECO:0000256" key="1">
    <source>
        <dbReference type="ARBA" id="ARBA00006432"/>
    </source>
</evidence>
<organism evidence="5 6">
    <name type="scientific">Stappia indica</name>
    <dbReference type="NCBI Taxonomy" id="538381"/>
    <lineage>
        <taxon>Bacteria</taxon>
        <taxon>Pseudomonadati</taxon>
        <taxon>Pseudomonadota</taxon>
        <taxon>Alphaproteobacteria</taxon>
        <taxon>Hyphomicrobiales</taxon>
        <taxon>Stappiaceae</taxon>
        <taxon>Stappia</taxon>
    </lineage>
</organism>
<gene>
    <name evidence="5" type="ORF">GH266_10875</name>
</gene>
<dbReference type="SUPFAM" id="SSF56801">
    <property type="entry name" value="Acetyl-CoA synthetase-like"/>
    <property type="match status" value="1"/>
</dbReference>
<dbReference type="Proteomes" id="UP000435648">
    <property type="component" value="Chromosome"/>
</dbReference>
<keyword evidence="2" id="KW-0436">Ligase</keyword>
<evidence type="ECO:0000259" key="4">
    <source>
        <dbReference type="Pfam" id="PF13193"/>
    </source>
</evidence>
<dbReference type="InterPro" id="IPR025110">
    <property type="entry name" value="AMP-bd_C"/>
</dbReference>
<protein>
    <submittedName>
        <fullName evidence="5">AMP-binding protein</fullName>
    </submittedName>
</protein>
<name>A0A857C8Z0_9HYPH</name>
<dbReference type="Gene3D" id="3.40.50.12780">
    <property type="entry name" value="N-terminal domain of ligase-like"/>
    <property type="match status" value="1"/>
</dbReference>
<evidence type="ECO:0000313" key="6">
    <source>
        <dbReference type="Proteomes" id="UP000435648"/>
    </source>
</evidence>
<feature type="domain" description="AMP-dependent synthetase/ligase" evidence="3">
    <location>
        <begin position="129"/>
        <end position="345"/>
    </location>
</feature>
<dbReference type="KEGG" id="siw:GH266_10875"/>
<dbReference type="InterPro" id="IPR020845">
    <property type="entry name" value="AMP-binding_CS"/>
</dbReference>
<comment type="similarity">
    <text evidence="1">Belongs to the ATP-dependent AMP-binding enzyme family.</text>
</comment>
<dbReference type="Pfam" id="PF00501">
    <property type="entry name" value="AMP-binding"/>
    <property type="match status" value="1"/>
</dbReference>
<dbReference type="PROSITE" id="PS00455">
    <property type="entry name" value="AMP_BINDING"/>
    <property type="match status" value="1"/>
</dbReference>